<dbReference type="EMBL" id="LAZR01008107">
    <property type="protein sequence ID" value="KKM80928.1"/>
    <property type="molecule type" value="Genomic_DNA"/>
</dbReference>
<organism evidence="1">
    <name type="scientific">marine sediment metagenome</name>
    <dbReference type="NCBI Taxonomy" id="412755"/>
    <lineage>
        <taxon>unclassified sequences</taxon>
        <taxon>metagenomes</taxon>
        <taxon>ecological metagenomes</taxon>
    </lineage>
</organism>
<reference evidence="1" key="1">
    <citation type="journal article" date="2015" name="Nature">
        <title>Complex archaea that bridge the gap between prokaryotes and eukaryotes.</title>
        <authorList>
            <person name="Spang A."/>
            <person name="Saw J.H."/>
            <person name="Jorgensen S.L."/>
            <person name="Zaremba-Niedzwiedzka K."/>
            <person name="Martijn J."/>
            <person name="Lind A.E."/>
            <person name="van Eijk R."/>
            <person name="Schleper C."/>
            <person name="Guy L."/>
            <person name="Ettema T.J."/>
        </authorList>
    </citation>
    <scope>NUCLEOTIDE SEQUENCE</scope>
</reference>
<accession>A0A0F9KG71</accession>
<dbReference type="AlphaFoldDB" id="A0A0F9KG71"/>
<protein>
    <submittedName>
        <fullName evidence="1">Uncharacterized protein</fullName>
    </submittedName>
</protein>
<sequence>MQEEKYGTRDGSYSAWHRRMSTRRFIGIEKAQLLAMIDLDAALYVEYDDNSKEPIALIETAIDVNKPKPATVTRNLAIRAKPPAFVVLYTLSDIPNPADSQWKDILKFRVKRLNSKAEKGWESISPEEWAKRLLKMREWSAGNLDRENI</sequence>
<comment type="caution">
    <text evidence="1">The sequence shown here is derived from an EMBL/GenBank/DDBJ whole genome shotgun (WGS) entry which is preliminary data.</text>
</comment>
<gene>
    <name evidence="1" type="ORF">LCGC14_1334970</name>
</gene>
<evidence type="ECO:0000313" key="1">
    <source>
        <dbReference type="EMBL" id="KKM80928.1"/>
    </source>
</evidence>
<proteinExistence type="predicted"/>
<name>A0A0F9KG71_9ZZZZ</name>